<sequence length="778" mass="87860">MSPESSLRGSLPSALVVSEYFKDSRHLSIGDNGNFSTVHGDQHNAYYLHTGTGALLQKKKFIVGTEEEEAEYGEFPEIQRGECVAIRNICRSDARWRYDEEQRKYVEWRGERTVVAGDVRFGAVASRCTVVQYSGQEAGELWKEDFCRLSGVRRPEKAQLVAINLSTIPMLILTGDLVPLAHLKNRVGKIGRTYLRALAMQMGCFADDSLWMDTSRGVFCRGPRGPWCYLKGDFDFGGLPLDTELLKEDVLVRYLASRKQDRKVIQGLSWPWDTGTSLIKVNRPTFISTLTDTIVAVGSGVQWEGKESCLGKREELANGATRFTLDHNGRRLELRSDWWEPIYDWVAQAPSVFHAHRISIEDNMFPYNILIGTLSSSEIKRQRRKECPPIYLFIPRLSTSTFWSFDSDGQNPITDLCYELGLPISLSLECEMYYWLNGTYKALRDYQIARGFDPNTTEFAQHNGYRIYEIVEQPLPSRFEEIQNLEEHEESGVFNNKSTETPIHSVHLEEPADMVLSGKVQPEELPASTMTQGHALRKGAGYSNYPHSNPTAPFSASKDFPHVDTAEVNCTLPQDPKSVSPSAETSPRAHSKDGRTVPVETKNAIPQPQHPPTDIILCISSFNVQKIICQEGTTYKFQSNQSTSPPPSFNRVWFYVTAPESRISYVCNVGTMVPTDRKTKGKGRKETSDCTISFPIESLYRLRQPLALSALKQRFGFKSAPRVGTILPVPMSMLEVVPWQTQELVWPLQTQSSDPAAAFAVPQKQVRKKAEVKRKAWR</sequence>
<feature type="region of interest" description="Disordered" evidence="1">
    <location>
        <begin position="537"/>
        <end position="558"/>
    </location>
</feature>
<protein>
    <submittedName>
        <fullName evidence="2">Uncharacterized protein</fullName>
    </submittedName>
</protein>
<organism evidence="2 3">
    <name type="scientific">Marasmius crinis-equi</name>
    <dbReference type="NCBI Taxonomy" id="585013"/>
    <lineage>
        <taxon>Eukaryota</taxon>
        <taxon>Fungi</taxon>
        <taxon>Dikarya</taxon>
        <taxon>Basidiomycota</taxon>
        <taxon>Agaricomycotina</taxon>
        <taxon>Agaricomycetes</taxon>
        <taxon>Agaricomycetidae</taxon>
        <taxon>Agaricales</taxon>
        <taxon>Marasmiineae</taxon>
        <taxon>Marasmiaceae</taxon>
        <taxon>Marasmius</taxon>
    </lineage>
</organism>
<dbReference type="Proteomes" id="UP001465976">
    <property type="component" value="Unassembled WGS sequence"/>
</dbReference>
<name>A0ABR3FC07_9AGAR</name>
<dbReference type="EMBL" id="JBAHYK010000602">
    <property type="protein sequence ID" value="KAL0572645.1"/>
    <property type="molecule type" value="Genomic_DNA"/>
</dbReference>
<comment type="caution">
    <text evidence="2">The sequence shown here is derived from an EMBL/GenBank/DDBJ whole genome shotgun (WGS) entry which is preliminary data.</text>
</comment>
<evidence type="ECO:0000256" key="1">
    <source>
        <dbReference type="SAM" id="MobiDB-lite"/>
    </source>
</evidence>
<proteinExistence type="predicted"/>
<keyword evidence="3" id="KW-1185">Reference proteome</keyword>
<feature type="compositionally biased region" description="Polar residues" evidence="1">
    <location>
        <begin position="545"/>
        <end position="554"/>
    </location>
</feature>
<accession>A0ABR3FC07</accession>
<feature type="region of interest" description="Disordered" evidence="1">
    <location>
        <begin position="570"/>
        <end position="597"/>
    </location>
</feature>
<gene>
    <name evidence="2" type="ORF">V5O48_009319</name>
</gene>
<reference evidence="2 3" key="1">
    <citation type="submission" date="2024-02" db="EMBL/GenBank/DDBJ databases">
        <title>A draft genome for the cacao thread blight pathogen Marasmius crinis-equi.</title>
        <authorList>
            <person name="Cohen S.P."/>
            <person name="Baruah I.K."/>
            <person name="Amoako-Attah I."/>
            <person name="Bukari Y."/>
            <person name="Meinhardt L.W."/>
            <person name="Bailey B.A."/>
        </authorList>
    </citation>
    <scope>NUCLEOTIDE SEQUENCE [LARGE SCALE GENOMIC DNA]</scope>
    <source>
        <strain evidence="2 3">GH-76</strain>
    </source>
</reference>
<evidence type="ECO:0000313" key="3">
    <source>
        <dbReference type="Proteomes" id="UP001465976"/>
    </source>
</evidence>
<evidence type="ECO:0000313" key="2">
    <source>
        <dbReference type="EMBL" id="KAL0572645.1"/>
    </source>
</evidence>